<dbReference type="AlphaFoldDB" id="A0A0F9KHE4"/>
<dbReference type="EMBL" id="LAZR01015080">
    <property type="protein sequence ID" value="KKM14735.1"/>
    <property type="molecule type" value="Genomic_DNA"/>
</dbReference>
<accession>A0A0F9KHE4</accession>
<evidence type="ECO:0008006" key="2">
    <source>
        <dbReference type="Google" id="ProtNLM"/>
    </source>
</evidence>
<dbReference type="Gene3D" id="3.40.91.30">
    <property type="match status" value="1"/>
</dbReference>
<sequence>MTNFTHIHRLTKEVGGKTLTFRCIFEYKWAVWCQFRKEQGLIVDWWYEDEDNLLKLETKYFHNKKMYLPDFTIETSAGHYEYEECKGFFPPKDATKIRLAAEQYENPITLIFESLTNCKSQRAQYRRAQRLEPHIKRVIYDAGKTIFYPIRGLFNL</sequence>
<proteinExistence type="predicted"/>
<organism evidence="1">
    <name type="scientific">marine sediment metagenome</name>
    <dbReference type="NCBI Taxonomy" id="412755"/>
    <lineage>
        <taxon>unclassified sequences</taxon>
        <taxon>metagenomes</taxon>
        <taxon>ecological metagenomes</taxon>
    </lineage>
</organism>
<evidence type="ECO:0000313" key="1">
    <source>
        <dbReference type="EMBL" id="KKM14735.1"/>
    </source>
</evidence>
<reference evidence="1" key="1">
    <citation type="journal article" date="2015" name="Nature">
        <title>Complex archaea that bridge the gap between prokaryotes and eukaryotes.</title>
        <authorList>
            <person name="Spang A."/>
            <person name="Saw J.H."/>
            <person name="Jorgensen S.L."/>
            <person name="Zaremba-Niedzwiedzka K."/>
            <person name="Martijn J."/>
            <person name="Lind A.E."/>
            <person name="van Eijk R."/>
            <person name="Schleper C."/>
            <person name="Guy L."/>
            <person name="Ettema T.J."/>
        </authorList>
    </citation>
    <scope>NUCLEOTIDE SEQUENCE</scope>
</reference>
<comment type="caution">
    <text evidence="1">The sequence shown here is derived from an EMBL/GenBank/DDBJ whole genome shotgun (WGS) entry which is preliminary data.</text>
</comment>
<gene>
    <name evidence="1" type="ORF">LCGC14_1703150</name>
</gene>
<name>A0A0F9KHE4_9ZZZZ</name>
<protein>
    <recommendedName>
        <fullName evidence="2">TnsA endonuclease N-terminal domain-containing protein</fullName>
    </recommendedName>
</protein>